<dbReference type="GO" id="GO:0015562">
    <property type="term" value="F:efflux transmembrane transporter activity"/>
    <property type="evidence" value="ECO:0007669"/>
    <property type="project" value="TreeGrafter"/>
</dbReference>
<dbReference type="SUPFAM" id="SSF111369">
    <property type="entry name" value="HlyD-like secretion proteins"/>
    <property type="match status" value="1"/>
</dbReference>
<dbReference type="AlphaFoldDB" id="W0RS78"/>
<dbReference type="eggNOG" id="COG0845">
    <property type="taxonomic scope" value="Bacteria"/>
</dbReference>
<evidence type="ECO:0000259" key="4">
    <source>
        <dbReference type="Pfam" id="PF25989"/>
    </source>
</evidence>
<dbReference type="Pfam" id="PF25989">
    <property type="entry name" value="YknX_C"/>
    <property type="match status" value="1"/>
</dbReference>
<organism evidence="5 6">
    <name type="scientific">Gemmatirosa kalamazoonensis</name>
    <dbReference type="NCBI Taxonomy" id="861299"/>
    <lineage>
        <taxon>Bacteria</taxon>
        <taxon>Pseudomonadati</taxon>
        <taxon>Gemmatimonadota</taxon>
        <taxon>Gemmatimonadia</taxon>
        <taxon>Gemmatimonadales</taxon>
        <taxon>Gemmatimonadaceae</taxon>
        <taxon>Gemmatirosa</taxon>
    </lineage>
</organism>
<dbReference type="InterPro" id="IPR058625">
    <property type="entry name" value="MdtA-like_BSH"/>
</dbReference>
<evidence type="ECO:0000259" key="3">
    <source>
        <dbReference type="Pfam" id="PF25954"/>
    </source>
</evidence>
<dbReference type="FunCoup" id="W0RS78">
    <property type="interactions" value="141"/>
</dbReference>
<sequence>MRYPHRPPLGAAPCEHIVRVVPARAPRAASRLALAAVAALPLLSIGGCGAAARADDSASHAASEATTAVRVAPAALVERPVEVRAAGALEARATADLAFQVGGRVARVAVDEGDAVTRGAVLAALDPTDYALALRQTELQAQRTADELRRARPLLDAGSIAPNDYERLLTAARQAEVVRDLAAKRLRDATLTAPFDGVVAAKRTEIGASVSPGGTAFTLVALDEVQVRVGVPEADVGALRPGQPARVELAALGRTVRGRVQLVGVAADPASRTYTVKVVVPNADRVLRAGMVASVAVATGASSRVVAVPVSAVAHDPEGAPRVYVLDAGAGRARARRVTVGAPLAGGAVEIVDGLAAGDPVIVAGQERLRDGARVAAIAGPVAGPVASTGRTTP</sequence>
<dbReference type="Gene3D" id="2.40.50.100">
    <property type="match status" value="1"/>
</dbReference>
<dbReference type="HOGENOM" id="CLU_018816_1_4_0"/>
<dbReference type="InterPro" id="IPR058637">
    <property type="entry name" value="YknX-like_C"/>
</dbReference>
<dbReference type="Pfam" id="PF25917">
    <property type="entry name" value="BSH_RND"/>
    <property type="match status" value="1"/>
</dbReference>
<name>W0RS78_9BACT</name>
<feature type="domain" description="CusB-like beta-barrel" evidence="3">
    <location>
        <begin position="227"/>
        <end position="299"/>
    </location>
</feature>
<evidence type="ECO:0000313" key="5">
    <source>
        <dbReference type="EMBL" id="AHG93307.1"/>
    </source>
</evidence>
<feature type="domain" description="Multidrug resistance protein MdtA-like barrel-sandwich hybrid" evidence="2">
    <location>
        <begin position="94"/>
        <end position="220"/>
    </location>
</feature>
<dbReference type="InterPro" id="IPR006143">
    <property type="entry name" value="RND_pump_MFP"/>
</dbReference>
<keyword evidence="5" id="KW-0614">Plasmid</keyword>
<dbReference type="PANTHER" id="PTHR30469:SF38">
    <property type="entry name" value="HLYD FAMILY SECRETION PROTEIN"/>
    <property type="match status" value="1"/>
</dbReference>
<dbReference type="PANTHER" id="PTHR30469">
    <property type="entry name" value="MULTIDRUG RESISTANCE PROTEIN MDTA"/>
    <property type="match status" value="1"/>
</dbReference>
<comment type="similarity">
    <text evidence="1">Belongs to the membrane fusion protein (MFP) (TC 8.A.1) family.</text>
</comment>
<dbReference type="Gene3D" id="2.40.420.20">
    <property type="match status" value="1"/>
</dbReference>
<dbReference type="Gene3D" id="2.40.30.170">
    <property type="match status" value="1"/>
</dbReference>
<dbReference type="InParanoid" id="W0RS78"/>
<geneLocation type="plasmid" evidence="5 6">
    <name>2</name>
</geneLocation>
<protein>
    <submittedName>
        <fullName evidence="5">Efflux transporter, RND family, MFP subunit</fullName>
    </submittedName>
</protein>
<dbReference type="Proteomes" id="UP000019151">
    <property type="component" value="Plasmid 2"/>
</dbReference>
<accession>W0RS78</accession>
<feature type="domain" description="YknX-like C-terminal permuted SH3-like" evidence="4">
    <location>
        <begin position="305"/>
        <end position="376"/>
    </location>
</feature>
<dbReference type="EMBL" id="CP007130">
    <property type="protein sequence ID" value="AHG93307.1"/>
    <property type="molecule type" value="Genomic_DNA"/>
</dbReference>
<evidence type="ECO:0000313" key="6">
    <source>
        <dbReference type="Proteomes" id="UP000019151"/>
    </source>
</evidence>
<reference evidence="5 6" key="1">
    <citation type="journal article" date="2014" name="Genome Announc.">
        <title>Genome Sequence and Methylome of Soil Bacterium Gemmatirosa kalamazoonensis KBS708T, a Member of the Rarely Cultivated Gemmatimonadetes Phylum.</title>
        <authorList>
            <person name="Debruyn J.M."/>
            <person name="Radosevich M."/>
            <person name="Wommack K.E."/>
            <person name="Polson S.W."/>
            <person name="Hauser L.J."/>
            <person name="Fawaz M.N."/>
            <person name="Korlach J."/>
            <person name="Tsai Y.C."/>
        </authorList>
    </citation>
    <scope>NUCLEOTIDE SEQUENCE [LARGE SCALE GENOMIC DNA]</scope>
    <source>
        <strain evidence="5 6">KBS708</strain>
        <plasmid evidence="6">Plasmid 2</plasmid>
    </source>
</reference>
<dbReference type="GO" id="GO:1990281">
    <property type="term" value="C:efflux pump complex"/>
    <property type="evidence" value="ECO:0007669"/>
    <property type="project" value="TreeGrafter"/>
</dbReference>
<evidence type="ECO:0000256" key="1">
    <source>
        <dbReference type="ARBA" id="ARBA00009477"/>
    </source>
</evidence>
<keyword evidence="6" id="KW-1185">Reference proteome</keyword>
<dbReference type="NCBIfam" id="TIGR01730">
    <property type="entry name" value="RND_mfp"/>
    <property type="match status" value="1"/>
</dbReference>
<dbReference type="Pfam" id="PF25954">
    <property type="entry name" value="Beta-barrel_RND_2"/>
    <property type="match status" value="1"/>
</dbReference>
<dbReference type="InterPro" id="IPR058792">
    <property type="entry name" value="Beta-barrel_RND_2"/>
</dbReference>
<proteinExistence type="inferred from homology"/>
<dbReference type="KEGG" id="gba:J421_5772"/>
<dbReference type="FunFam" id="2.40.30.170:FF:000010">
    <property type="entry name" value="Efflux RND transporter periplasmic adaptor subunit"/>
    <property type="match status" value="1"/>
</dbReference>
<gene>
    <name evidence="5" type="ORF">J421_5772</name>
</gene>
<evidence type="ECO:0000259" key="2">
    <source>
        <dbReference type="Pfam" id="PF25917"/>
    </source>
</evidence>